<evidence type="ECO:0000256" key="3">
    <source>
        <dbReference type="ARBA" id="ARBA00022475"/>
    </source>
</evidence>
<dbReference type="Gene3D" id="1.20.1250.20">
    <property type="entry name" value="MFS general substrate transporter like domains"/>
    <property type="match status" value="1"/>
</dbReference>
<keyword evidence="6 7" id="KW-0472">Membrane</keyword>
<proteinExistence type="predicted"/>
<feature type="transmembrane region" description="Helical" evidence="7">
    <location>
        <begin position="286"/>
        <end position="303"/>
    </location>
</feature>
<feature type="transmembrane region" description="Helical" evidence="7">
    <location>
        <begin position="100"/>
        <end position="125"/>
    </location>
</feature>
<evidence type="ECO:0000256" key="4">
    <source>
        <dbReference type="ARBA" id="ARBA00022692"/>
    </source>
</evidence>
<evidence type="ECO:0000256" key="5">
    <source>
        <dbReference type="ARBA" id="ARBA00022989"/>
    </source>
</evidence>
<evidence type="ECO:0000256" key="2">
    <source>
        <dbReference type="ARBA" id="ARBA00022448"/>
    </source>
</evidence>
<comment type="subcellular location">
    <subcellularLocation>
        <location evidence="1">Cell membrane</location>
        <topology evidence="1">Multi-pass membrane protein</topology>
    </subcellularLocation>
</comment>
<evidence type="ECO:0000313" key="9">
    <source>
        <dbReference type="EMBL" id="MBP3951799.1"/>
    </source>
</evidence>
<dbReference type="InterPro" id="IPR011701">
    <property type="entry name" value="MFS"/>
</dbReference>
<feature type="transmembrane region" description="Helical" evidence="7">
    <location>
        <begin position="175"/>
        <end position="195"/>
    </location>
</feature>
<feature type="transmembrane region" description="Helical" evidence="7">
    <location>
        <begin position="241"/>
        <end position="274"/>
    </location>
</feature>
<feature type="transmembrane region" description="Helical" evidence="7">
    <location>
        <begin position="216"/>
        <end position="235"/>
    </location>
</feature>
<accession>A0A940WSA6</accession>
<dbReference type="CDD" id="cd06173">
    <property type="entry name" value="MFS_MefA_like"/>
    <property type="match status" value="1"/>
</dbReference>
<evidence type="ECO:0000256" key="7">
    <source>
        <dbReference type="SAM" id="Phobius"/>
    </source>
</evidence>
<evidence type="ECO:0000259" key="8">
    <source>
        <dbReference type="PROSITE" id="PS50850"/>
    </source>
</evidence>
<feature type="domain" description="Major facilitator superfamily (MFS) profile" evidence="8">
    <location>
        <begin position="8"/>
        <end position="405"/>
    </location>
</feature>
<dbReference type="AlphaFoldDB" id="A0A940WSA6"/>
<feature type="transmembrane region" description="Helical" evidence="7">
    <location>
        <begin position="74"/>
        <end position="94"/>
    </location>
</feature>
<dbReference type="Proteomes" id="UP000678228">
    <property type="component" value="Unassembled WGS sequence"/>
</dbReference>
<feature type="transmembrane region" description="Helical" evidence="7">
    <location>
        <begin position="46"/>
        <end position="67"/>
    </location>
</feature>
<keyword evidence="5 7" id="KW-1133">Transmembrane helix</keyword>
<keyword evidence="4 7" id="KW-0812">Transmembrane</keyword>
<evidence type="ECO:0000256" key="6">
    <source>
        <dbReference type="ARBA" id="ARBA00023136"/>
    </source>
</evidence>
<dbReference type="GO" id="GO:0022857">
    <property type="term" value="F:transmembrane transporter activity"/>
    <property type="evidence" value="ECO:0007669"/>
    <property type="project" value="InterPro"/>
</dbReference>
<feature type="transmembrane region" description="Helical" evidence="7">
    <location>
        <begin position="372"/>
        <end position="390"/>
    </location>
</feature>
<feature type="transmembrane region" description="Helical" evidence="7">
    <location>
        <begin position="349"/>
        <end position="366"/>
    </location>
</feature>
<dbReference type="GO" id="GO:0005886">
    <property type="term" value="C:plasma membrane"/>
    <property type="evidence" value="ECO:0007669"/>
    <property type="project" value="UniProtKB-SubCell"/>
</dbReference>
<feature type="transmembrane region" description="Helical" evidence="7">
    <location>
        <begin position="7"/>
        <end position="26"/>
    </location>
</feature>
<evidence type="ECO:0000313" key="10">
    <source>
        <dbReference type="Proteomes" id="UP000678228"/>
    </source>
</evidence>
<name>A0A940WSA6_9BACI</name>
<keyword evidence="10" id="KW-1185">Reference proteome</keyword>
<dbReference type="Pfam" id="PF07690">
    <property type="entry name" value="MFS_1"/>
    <property type="match status" value="1"/>
</dbReference>
<protein>
    <submittedName>
        <fullName evidence="9">MFS transporter</fullName>
    </submittedName>
</protein>
<organism evidence="9 10">
    <name type="scientific">Halalkalibacter suaedae</name>
    <dbReference type="NCBI Taxonomy" id="2822140"/>
    <lineage>
        <taxon>Bacteria</taxon>
        <taxon>Bacillati</taxon>
        <taxon>Bacillota</taxon>
        <taxon>Bacilli</taxon>
        <taxon>Bacillales</taxon>
        <taxon>Bacillaceae</taxon>
        <taxon>Halalkalibacter</taxon>
    </lineage>
</organism>
<dbReference type="EMBL" id="JAGKSQ010000004">
    <property type="protein sequence ID" value="MBP3951799.1"/>
    <property type="molecule type" value="Genomic_DNA"/>
</dbReference>
<feature type="transmembrane region" description="Helical" evidence="7">
    <location>
        <begin position="146"/>
        <end position="169"/>
    </location>
</feature>
<evidence type="ECO:0000256" key="1">
    <source>
        <dbReference type="ARBA" id="ARBA00004651"/>
    </source>
</evidence>
<dbReference type="InterPro" id="IPR036259">
    <property type="entry name" value="MFS_trans_sf"/>
</dbReference>
<reference evidence="9" key="1">
    <citation type="submission" date="2021-03" db="EMBL/GenBank/DDBJ databases">
        <title>Bacillus suaedae sp. nov., isolated from Suaeda aralocaspica.</title>
        <authorList>
            <person name="Lei R.F.R."/>
        </authorList>
    </citation>
    <scope>NUCLEOTIDE SEQUENCE</scope>
    <source>
        <strain evidence="9">YZJH907-2</strain>
    </source>
</reference>
<dbReference type="InterPro" id="IPR020846">
    <property type="entry name" value="MFS_dom"/>
</dbReference>
<dbReference type="PANTHER" id="PTHR43266:SF2">
    <property type="entry name" value="MAJOR FACILITATOR SUPERFAMILY (MFS) PROFILE DOMAIN-CONTAINING PROTEIN"/>
    <property type="match status" value="1"/>
</dbReference>
<dbReference type="PANTHER" id="PTHR43266">
    <property type="entry name" value="MACROLIDE-EFFLUX PROTEIN"/>
    <property type="match status" value="1"/>
</dbReference>
<keyword evidence="2" id="KW-0813">Transport</keyword>
<sequence>MEGKHTYNYYLILSAIGIAAFGEWLYRLALPIIVLEMTKSASLTALMYILEFIPFIILGPMAGAIADRIDRKKLVVSMQVIASILAGLLVYVLQQQWVNYWILFVFGFLLSCTQAFFYPALQGLIQTLIPKGLLTKVNSRKRSIESVFSAVGPALGGVSIALMGIYGAIIINSTTFLIAALILIFLTSQKINLAGNVKDVLKTNSMFVESIMYLRANKALLAGVLLFGGVNFGLMALQSNLIYIITIIFGLSNVITGIVIGAGGFGAIIGALIAPMIHQKLKTGHMIVYSMFATGVFMCFMIFESWIALALFLALANAAVSNIVVPWMSYQQSIVPVTMIGRVTSIGRMLSFIAIPLGAFVGGFLLENYNQLWPISVVAGGSIICMAIIARITALWSAEFNDDETVINPQKELS</sequence>
<dbReference type="RefSeq" id="WP_210597488.1">
    <property type="nucleotide sequence ID" value="NZ_JAGKSQ010000004.1"/>
</dbReference>
<dbReference type="PROSITE" id="PS50850">
    <property type="entry name" value="MFS"/>
    <property type="match status" value="1"/>
</dbReference>
<gene>
    <name evidence="9" type="ORF">J7W16_11705</name>
</gene>
<keyword evidence="3" id="KW-1003">Cell membrane</keyword>
<dbReference type="SUPFAM" id="SSF103473">
    <property type="entry name" value="MFS general substrate transporter"/>
    <property type="match status" value="1"/>
</dbReference>
<comment type="caution">
    <text evidence="9">The sequence shown here is derived from an EMBL/GenBank/DDBJ whole genome shotgun (WGS) entry which is preliminary data.</text>
</comment>